<dbReference type="PROSITE" id="PS50157">
    <property type="entry name" value="ZINC_FINGER_C2H2_2"/>
    <property type="match status" value="4"/>
</dbReference>
<sequence>MNTTNNTSNTNNNEDPSNISHNDSISMYTNFLPQRLSTDSNSLNSYLNLPPQQQHQQQNPDLSSIGRGFSIINSIWQPQQPSTTGTTTATAPTSLPIQPALNQQKPHFNVPSFGDQKRNSFLAPPPPLTQQQQQQQHHPGTIVPSDDLDFLRKDSISNYLKPPLLPQHSTTKDDFETLLTKRRKSSLTSNESNKRFKLDDLDTSSLDTNDMRNLLGSTKVDQLMLMIQARQKGITDRVPTNSNGDLLINEHSNILPSKDELVGGIEKPSHVDYNDGGTDTTSPTKRSISTPSTTSSARPKKHECPYCHRLFSQSTHLEVHIRSHIGYKPFQCQFCGKKFTQGGNLRTHQRLHTGEKPYQCESCGRRFSRKGNLAAHILTHKNLKPFVCKLDNCDKSFTQLGNMKAHQNRFHLNTLIELTNKLATYETNLTDIPEQDKDLLNYFASIYKNSNKGIKGRGKGSSKINPH</sequence>
<evidence type="ECO:0000313" key="13">
    <source>
        <dbReference type="Proteomes" id="UP000005220"/>
    </source>
</evidence>
<dbReference type="GeneID" id="13885601"/>
<feature type="compositionally biased region" description="Polar residues" evidence="10">
    <location>
        <begin position="277"/>
        <end position="297"/>
    </location>
</feature>
<dbReference type="SUPFAM" id="SSF57667">
    <property type="entry name" value="beta-beta-alpha zinc fingers"/>
    <property type="match status" value="2"/>
</dbReference>
<keyword evidence="3" id="KW-0677">Repeat</keyword>
<dbReference type="PANTHER" id="PTHR16515">
    <property type="entry name" value="PR DOMAIN ZINC FINGER PROTEIN"/>
    <property type="match status" value="1"/>
</dbReference>
<feature type="domain" description="C2H2-type" evidence="11">
    <location>
        <begin position="330"/>
        <end position="357"/>
    </location>
</feature>
<reference evidence="12 13" key="1">
    <citation type="journal article" date="2011" name="Proc. Natl. Acad. Sci. U.S.A.">
        <title>Evolutionary erosion of yeast sex chromosomes by mating-type switching accidents.</title>
        <authorList>
            <person name="Gordon J.L."/>
            <person name="Armisen D."/>
            <person name="Proux-Wera E."/>
            <person name="Oheigeartaigh S.S."/>
            <person name="Byrne K.P."/>
            <person name="Wolfe K.H."/>
        </authorList>
    </citation>
    <scope>NUCLEOTIDE SEQUENCE [LARGE SCALE GENOMIC DNA]</scope>
    <source>
        <strain evidence="13">ATCC 22294 / BCRC 22015 / CBS 2517 / CECT 1963 / NBRC 1671 / NRRL Y-8276</strain>
    </source>
</reference>
<evidence type="ECO:0000259" key="11">
    <source>
        <dbReference type="PROSITE" id="PS50157"/>
    </source>
</evidence>
<dbReference type="EMBL" id="HE650823">
    <property type="protein sequence ID" value="CCF57446.1"/>
    <property type="molecule type" value="Genomic_DNA"/>
</dbReference>
<protein>
    <recommendedName>
        <fullName evidence="11">C2H2-type domain-containing protein</fullName>
    </recommendedName>
</protein>
<dbReference type="FunFam" id="3.30.160.60:FF:000130">
    <property type="entry name" value="Spalt-like transcription factor 4"/>
    <property type="match status" value="1"/>
</dbReference>
<dbReference type="RefSeq" id="XP_003956581.1">
    <property type="nucleotide sequence ID" value="XM_003956532.1"/>
</dbReference>
<dbReference type="PROSITE" id="PS00028">
    <property type="entry name" value="ZINC_FINGER_C2H2_1"/>
    <property type="match status" value="4"/>
</dbReference>
<dbReference type="InterPro" id="IPR036236">
    <property type="entry name" value="Znf_C2H2_sf"/>
</dbReference>
<dbReference type="SMART" id="SM00355">
    <property type="entry name" value="ZnF_C2H2"/>
    <property type="match status" value="4"/>
</dbReference>
<feature type="region of interest" description="Disordered" evidence="10">
    <location>
        <begin position="267"/>
        <end position="301"/>
    </location>
</feature>
<feature type="region of interest" description="Disordered" evidence="10">
    <location>
        <begin position="42"/>
        <end position="66"/>
    </location>
</feature>
<feature type="compositionally biased region" description="Polar residues" evidence="10">
    <location>
        <begin position="42"/>
        <end position="51"/>
    </location>
</feature>
<keyword evidence="7" id="KW-0804">Transcription</keyword>
<keyword evidence="2" id="KW-0479">Metal-binding</keyword>
<dbReference type="Gene3D" id="3.30.160.60">
    <property type="entry name" value="Classic Zinc Finger"/>
    <property type="match status" value="4"/>
</dbReference>
<feature type="compositionally biased region" description="Polar residues" evidence="10">
    <location>
        <begin position="14"/>
        <end position="24"/>
    </location>
</feature>
<dbReference type="HOGENOM" id="CLU_585343_0_0_1"/>
<dbReference type="eggNOG" id="KOG1721">
    <property type="taxonomic scope" value="Eukaryota"/>
</dbReference>
<dbReference type="FunFam" id="3.30.160.60:FF:002157">
    <property type="entry name" value="Transcription factor"/>
    <property type="match status" value="1"/>
</dbReference>
<dbReference type="Pfam" id="PF00096">
    <property type="entry name" value="zf-C2H2"/>
    <property type="match status" value="4"/>
</dbReference>
<dbReference type="STRING" id="1071382.H2ASU6"/>
<evidence type="ECO:0000256" key="3">
    <source>
        <dbReference type="ARBA" id="ARBA00022737"/>
    </source>
</evidence>
<dbReference type="PANTHER" id="PTHR16515:SF49">
    <property type="entry name" value="GASTRULA ZINC FINGER PROTEIN XLCGF49.1-LIKE-RELATED"/>
    <property type="match status" value="1"/>
</dbReference>
<keyword evidence="6" id="KW-0805">Transcription regulation</keyword>
<dbReference type="KEGG" id="kaf:KAFR_0C04550"/>
<gene>
    <name evidence="12" type="primary">KAFR0C04550</name>
    <name evidence="12" type="ORF">KAFR_0C04550</name>
</gene>
<evidence type="ECO:0000256" key="2">
    <source>
        <dbReference type="ARBA" id="ARBA00022723"/>
    </source>
</evidence>
<evidence type="ECO:0000256" key="1">
    <source>
        <dbReference type="ARBA" id="ARBA00004123"/>
    </source>
</evidence>
<evidence type="ECO:0000256" key="5">
    <source>
        <dbReference type="ARBA" id="ARBA00022833"/>
    </source>
</evidence>
<keyword evidence="4 9" id="KW-0863">Zinc-finger</keyword>
<dbReference type="OrthoDB" id="427030at2759"/>
<dbReference type="Proteomes" id="UP000005220">
    <property type="component" value="Chromosome 3"/>
</dbReference>
<feature type="region of interest" description="Disordered" evidence="10">
    <location>
        <begin position="104"/>
        <end position="147"/>
    </location>
</feature>
<evidence type="ECO:0000256" key="7">
    <source>
        <dbReference type="ARBA" id="ARBA00023163"/>
    </source>
</evidence>
<keyword evidence="5" id="KW-0862">Zinc</keyword>
<feature type="domain" description="C2H2-type" evidence="11">
    <location>
        <begin position="302"/>
        <end position="329"/>
    </location>
</feature>
<dbReference type="AlphaFoldDB" id="H2ASU6"/>
<dbReference type="InParanoid" id="H2ASU6"/>
<feature type="domain" description="C2H2-type" evidence="11">
    <location>
        <begin position="386"/>
        <end position="411"/>
    </location>
</feature>
<keyword evidence="13" id="KW-1185">Reference proteome</keyword>
<dbReference type="GO" id="GO:0008270">
    <property type="term" value="F:zinc ion binding"/>
    <property type="evidence" value="ECO:0007669"/>
    <property type="project" value="UniProtKB-KW"/>
</dbReference>
<feature type="domain" description="C2H2-type" evidence="11">
    <location>
        <begin position="358"/>
        <end position="385"/>
    </location>
</feature>
<comment type="subcellular location">
    <subcellularLocation>
        <location evidence="1">Nucleus</location>
    </subcellularLocation>
</comment>
<evidence type="ECO:0000256" key="4">
    <source>
        <dbReference type="ARBA" id="ARBA00022771"/>
    </source>
</evidence>
<dbReference type="InterPro" id="IPR050331">
    <property type="entry name" value="Zinc_finger"/>
</dbReference>
<dbReference type="GO" id="GO:0010468">
    <property type="term" value="P:regulation of gene expression"/>
    <property type="evidence" value="ECO:0007669"/>
    <property type="project" value="TreeGrafter"/>
</dbReference>
<feature type="region of interest" description="Disordered" evidence="10">
    <location>
        <begin position="1"/>
        <end position="24"/>
    </location>
</feature>
<accession>H2ASU6</accession>
<name>H2ASU6_KAZAF</name>
<evidence type="ECO:0000256" key="10">
    <source>
        <dbReference type="SAM" id="MobiDB-lite"/>
    </source>
</evidence>
<evidence type="ECO:0000313" key="12">
    <source>
        <dbReference type="EMBL" id="CCF57446.1"/>
    </source>
</evidence>
<keyword evidence="8" id="KW-0539">Nucleus</keyword>
<dbReference type="GO" id="GO:0005634">
    <property type="term" value="C:nucleus"/>
    <property type="evidence" value="ECO:0007669"/>
    <property type="project" value="UniProtKB-SubCell"/>
</dbReference>
<feature type="compositionally biased region" description="Low complexity" evidence="10">
    <location>
        <begin position="1"/>
        <end position="13"/>
    </location>
</feature>
<evidence type="ECO:0000256" key="8">
    <source>
        <dbReference type="ARBA" id="ARBA00023242"/>
    </source>
</evidence>
<evidence type="ECO:0000256" key="9">
    <source>
        <dbReference type="PROSITE-ProRule" id="PRU00042"/>
    </source>
</evidence>
<dbReference type="InterPro" id="IPR013087">
    <property type="entry name" value="Znf_C2H2_type"/>
</dbReference>
<proteinExistence type="predicted"/>
<evidence type="ECO:0000256" key="6">
    <source>
        <dbReference type="ARBA" id="ARBA00023015"/>
    </source>
</evidence>
<dbReference type="FunFam" id="3.30.160.60:FF:001907">
    <property type="entry name" value="AZF1 (YOR113W)"/>
    <property type="match status" value="1"/>
</dbReference>
<organism evidence="12 13">
    <name type="scientific">Kazachstania africana (strain ATCC 22294 / BCRC 22015 / CBS 2517 / CECT 1963 / NBRC 1671 / NRRL Y-8276)</name>
    <name type="common">Yeast</name>
    <name type="synonym">Kluyveromyces africanus</name>
    <dbReference type="NCBI Taxonomy" id="1071382"/>
    <lineage>
        <taxon>Eukaryota</taxon>
        <taxon>Fungi</taxon>
        <taxon>Dikarya</taxon>
        <taxon>Ascomycota</taxon>
        <taxon>Saccharomycotina</taxon>
        <taxon>Saccharomycetes</taxon>
        <taxon>Saccharomycetales</taxon>
        <taxon>Saccharomycetaceae</taxon>
        <taxon>Kazachstania</taxon>
    </lineage>
</organism>